<sequence length="814" mass="88299">MSFTRARSNSSVGDWYTASYSNHISRLRTTPFMPGANFDPTTAQLHQLQRANGEDDQDEMDAAPNATNERDRVQVMDSATGLPMTSRQIAQATDATNQTGVVGVASGGVAAQKKKGQTLFGPDVGFEEADAVGGWTKGDPVEGTPTVPLAVVKSWIERAKQTEPDTQNARVHKTTTLQAMVNLKRPSLSLIALMPHAAEETQTTSHALRFTYDVSAPAVLITVSVHPRAYPLLPAQRPIRTIYSATHPGGFGKTWQLPQEFAIDLSTMMDDELRVKADAKRAQDEEEERRRRSAAFEEEEEEDDLKKGRHAHRHSHPPAATNTPAAPPAEPTPARSRFGISGILGRRQRRQDEEQGIVAGIRNSQGGSARGEAIEMQPTATAANADTAPATEGQEKEKHVMDEDGIRLLIRLDALDAQGNRVSPSNAQLTHVLLTGTAITSASTHNVNEPATEETSISPVSEPAHEVIDAPVKRTWALKVVRREAVIANHTFLLKEIYGLSSASSAETDDAAAVQPDSQPDLYGSTPNECIVCLTNARDVVLLPCRHLVVCRECALGMIEFGAGGKVARREETTPVAGTAVDGSGGATTGDGVAEPVAPAPAPAPTTRERRKRKAKGWFCPVCRQPYTSLLRLALPAPANQASDTVQLEETADEHADTATIRSFRTTRTTRSVAGHSLHRVSSRATLPERGERMLRELAPDDDDDDEDEDDVGHAHRPVIRDQQSTSHAQAFTAPSYPPQAAESEGERRERLQQEDMDREDARRQEHYQAAPFVLGDEVDVHTPPVGRTREPLHAQGGEGNRTSLEGTGWRAVA</sequence>
<keyword evidence="2" id="KW-1185">Reference proteome</keyword>
<protein>
    <submittedName>
        <fullName evidence="1">Uncharacterized protein</fullName>
    </submittedName>
</protein>
<evidence type="ECO:0000313" key="2">
    <source>
        <dbReference type="Proteomes" id="UP001230649"/>
    </source>
</evidence>
<comment type="caution">
    <text evidence="1">The sequence shown here is derived from an EMBL/GenBank/DDBJ whole genome shotgun (WGS) entry which is preliminary data.</text>
</comment>
<name>A0ACC2X051_9TREE</name>
<proteinExistence type="predicted"/>
<reference evidence="1" key="1">
    <citation type="submission" date="2023-04" db="EMBL/GenBank/DDBJ databases">
        <title>Draft Genome sequencing of Naganishia species isolated from polar environments using Oxford Nanopore Technology.</title>
        <authorList>
            <person name="Leo P."/>
            <person name="Venkateswaran K."/>
        </authorList>
    </citation>
    <scope>NUCLEOTIDE SEQUENCE</scope>
    <source>
        <strain evidence="1">MNA-CCFEE 5262</strain>
    </source>
</reference>
<dbReference type="EMBL" id="JASBWS010000003">
    <property type="protein sequence ID" value="KAJ9116652.1"/>
    <property type="molecule type" value="Genomic_DNA"/>
</dbReference>
<gene>
    <name evidence="1" type="ORF">QFC20_000585</name>
</gene>
<evidence type="ECO:0000313" key="1">
    <source>
        <dbReference type="EMBL" id="KAJ9116652.1"/>
    </source>
</evidence>
<dbReference type="Proteomes" id="UP001230649">
    <property type="component" value="Unassembled WGS sequence"/>
</dbReference>
<accession>A0ACC2X051</accession>
<organism evidence="1 2">
    <name type="scientific">Naganishia adeliensis</name>
    <dbReference type="NCBI Taxonomy" id="92952"/>
    <lineage>
        <taxon>Eukaryota</taxon>
        <taxon>Fungi</taxon>
        <taxon>Dikarya</taxon>
        <taxon>Basidiomycota</taxon>
        <taxon>Agaricomycotina</taxon>
        <taxon>Tremellomycetes</taxon>
        <taxon>Filobasidiales</taxon>
        <taxon>Filobasidiaceae</taxon>
        <taxon>Naganishia</taxon>
    </lineage>
</organism>